<feature type="region of interest" description="Disordered" evidence="1">
    <location>
        <begin position="300"/>
        <end position="337"/>
    </location>
</feature>
<evidence type="ECO:0000313" key="3">
    <source>
        <dbReference type="EMBL" id="PHH70750.1"/>
    </source>
</evidence>
<dbReference type="EMBL" id="NJES01000590">
    <property type="protein sequence ID" value="PHH70750.1"/>
    <property type="molecule type" value="Genomic_DNA"/>
</dbReference>
<feature type="compositionally biased region" description="Low complexity" evidence="1">
    <location>
        <begin position="309"/>
        <end position="337"/>
    </location>
</feature>
<evidence type="ECO:0000256" key="1">
    <source>
        <dbReference type="SAM" id="MobiDB-lite"/>
    </source>
</evidence>
<sequence>MAAPVPASHHHLEAGLLSTGDDEKTPSLAPPPQPPRRMSTLRRLTLAIILGLFLGLGLSLAKDYATGPCHYTADRAVELQDRFDTADLLRRLLHSWFPAHTLGRSPAAPPLPATDVDRVVFVIGSFVYGRLVLVVWPFHRHHLFVRPLVEQSSFIRDDVSFDHGTVIVDNGPRQDQRFHHSAATTDNYEIPDDVVFDPRGNVLFSSRYVHDERSGSIDAFVLQCSSLHAFSIIFIFIHIPIYTYIFALFFFHISVSFFFIFIIFSIFTCVHGTRLLRFVPGHHHPLDDVFYHQVPMANTSNDVEHESDSPTSTQSSRRTMTTGRVSTSSAVPTTWTTTLHNGGVTTLTSTSWVDVVPSQTAATSSRSNEAGLQNAAPANKFDAALFAMAATFAGAVLLV</sequence>
<reference evidence="3 4" key="1">
    <citation type="submission" date="2017-06" db="EMBL/GenBank/DDBJ databases">
        <title>Ant-infecting Ophiocordyceps genomes reveal a high diversity of potential behavioral manipulation genes and a possible major role for enterotoxins.</title>
        <authorList>
            <person name="De Bekker C."/>
            <person name="Evans H.C."/>
            <person name="Brachmann A."/>
            <person name="Hughes D.P."/>
        </authorList>
    </citation>
    <scope>NUCLEOTIDE SEQUENCE [LARGE SCALE GENOMIC DNA]</scope>
    <source>
        <strain evidence="3 4">Map16</strain>
    </source>
</reference>
<feature type="transmembrane region" description="Helical" evidence="2">
    <location>
        <begin position="44"/>
        <end position="61"/>
    </location>
</feature>
<keyword evidence="2" id="KW-0472">Membrane</keyword>
<dbReference type="OrthoDB" id="5427732at2759"/>
<gene>
    <name evidence="3" type="ORF">CDD80_5758</name>
</gene>
<feature type="transmembrane region" description="Helical" evidence="2">
    <location>
        <begin position="119"/>
        <end position="138"/>
    </location>
</feature>
<organism evidence="3 4">
    <name type="scientific">Ophiocordyceps camponoti-rufipedis</name>
    <dbReference type="NCBI Taxonomy" id="2004952"/>
    <lineage>
        <taxon>Eukaryota</taxon>
        <taxon>Fungi</taxon>
        <taxon>Dikarya</taxon>
        <taxon>Ascomycota</taxon>
        <taxon>Pezizomycotina</taxon>
        <taxon>Sordariomycetes</taxon>
        <taxon>Hypocreomycetidae</taxon>
        <taxon>Hypocreales</taxon>
        <taxon>Ophiocordycipitaceae</taxon>
        <taxon>Ophiocordyceps</taxon>
    </lineage>
</organism>
<protein>
    <submittedName>
        <fullName evidence="3">Uncharacterized protein</fullName>
    </submittedName>
</protein>
<evidence type="ECO:0000256" key="2">
    <source>
        <dbReference type="SAM" id="Phobius"/>
    </source>
</evidence>
<evidence type="ECO:0000313" key="4">
    <source>
        <dbReference type="Proteomes" id="UP000226431"/>
    </source>
</evidence>
<accession>A0A2C5YTA2</accession>
<proteinExistence type="predicted"/>
<keyword evidence="2" id="KW-1133">Transmembrane helix</keyword>
<comment type="caution">
    <text evidence="3">The sequence shown here is derived from an EMBL/GenBank/DDBJ whole genome shotgun (WGS) entry which is preliminary data.</text>
</comment>
<feature type="transmembrane region" description="Helical" evidence="2">
    <location>
        <begin position="217"/>
        <end position="239"/>
    </location>
</feature>
<dbReference type="AlphaFoldDB" id="A0A2C5YTA2"/>
<dbReference type="STRING" id="2004952.A0A2C5YTA2"/>
<dbReference type="Proteomes" id="UP000226431">
    <property type="component" value="Unassembled WGS sequence"/>
</dbReference>
<keyword evidence="4" id="KW-1185">Reference proteome</keyword>
<feature type="region of interest" description="Disordered" evidence="1">
    <location>
        <begin position="17"/>
        <end position="37"/>
    </location>
</feature>
<name>A0A2C5YTA2_9HYPO</name>
<keyword evidence="2" id="KW-0812">Transmembrane</keyword>
<feature type="transmembrane region" description="Helical" evidence="2">
    <location>
        <begin position="245"/>
        <end position="267"/>
    </location>
</feature>